<name>A0A0L6VB22_9BASI</name>
<organism evidence="1 2">
    <name type="scientific">Puccinia sorghi</name>
    <dbReference type="NCBI Taxonomy" id="27349"/>
    <lineage>
        <taxon>Eukaryota</taxon>
        <taxon>Fungi</taxon>
        <taxon>Dikarya</taxon>
        <taxon>Basidiomycota</taxon>
        <taxon>Pucciniomycotina</taxon>
        <taxon>Pucciniomycetes</taxon>
        <taxon>Pucciniales</taxon>
        <taxon>Pucciniaceae</taxon>
        <taxon>Puccinia</taxon>
    </lineage>
</organism>
<proteinExistence type="predicted"/>
<accession>A0A0L6VB22</accession>
<dbReference type="OrthoDB" id="2408877at2759"/>
<gene>
    <name evidence="1" type="ORF">VP01_2020g7</name>
</gene>
<reference evidence="1 2" key="1">
    <citation type="submission" date="2015-08" db="EMBL/GenBank/DDBJ databases">
        <title>Next Generation Sequencing and Analysis of the Genome of Puccinia sorghi L Schw, the Causal Agent of Maize Common Rust.</title>
        <authorList>
            <person name="Rochi L."/>
            <person name="Burguener G."/>
            <person name="Darino M."/>
            <person name="Turjanski A."/>
            <person name="Kreff E."/>
            <person name="Dieguez M.J."/>
            <person name="Sacco F."/>
        </authorList>
    </citation>
    <scope>NUCLEOTIDE SEQUENCE [LARGE SCALE GENOMIC DNA]</scope>
    <source>
        <strain evidence="1 2">RO10H11247</strain>
    </source>
</reference>
<dbReference type="VEuPathDB" id="FungiDB:VP01_2020g7"/>
<evidence type="ECO:0000313" key="1">
    <source>
        <dbReference type="EMBL" id="KNZ57991.1"/>
    </source>
</evidence>
<dbReference type="Proteomes" id="UP000037035">
    <property type="component" value="Unassembled WGS sequence"/>
</dbReference>
<evidence type="ECO:0000313" key="2">
    <source>
        <dbReference type="Proteomes" id="UP000037035"/>
    </source>
</evidence>
<comment type="caution">
    <text evidence="1">The sequence shown here is derived from an EMBL/GenBank/DDBJ whole genome shotgun (WGS) entry which is preliminary data.</text>
</comment>
<dbReference type="AlphaFoldDB" id="A0A0L6VB22"/>
<protein>
    <submittedName>
        <fullName evidence="1">Uncharacterized protein</fullName>
    </submittedName>
</protein>
<dbReference type="EMBL" id="LAVV01006861">
    <property type="protein sequence ID" value="KNZ57991.1"/>
    <property type="molecule type" value="Genomic_DNA"/>
</dbReference>
<sequence>MGQWQTSKGTDGRDWMVGSGKLMVTLRQMVLAGNRTSIRVLAQFFRILEGTIILYCSRVIKEILALESIDLVDLAIYQMR</sequence>
<keyword evidence="2" id="KW-1185">Reference proteome</keyword>